<dbReference type="InterPro" id="IPR038958">
    <property type="entry name" value="PTAC7"/>
</dbReference>
<sequence length="248" mass="27032">MMTMTLLNASSSAAVGCSIVAPSLHCTQVLLSPPPLLFGGRNAHGIPSPSGIFPCIASLRMGRSVLVSTKLSVGASWTSNRHRLRRTAREFAAGHLEGSGISRYKSVKKVLHEFDKDDDIVVSGACPEIKCGGGGSIGSKRKGRKGGRKDPRLDEKYPTLSFLEVEERTIKECNTQVLVDAENLLAQCNNKFGLVLEIAEEANEYLRHNKDESLTRKPILKVISDRINEGAGEQLSDAYIEDFVTYND</sequence>
<gene>
    <name evidence="2" type="ORF">CSSPTR1EN2_LOCUS12925</name>
</gene>
<evidence type="ECO:0000313" key="3">
    <source>
        <dbReference type="Proteomes" id="UP001497512"/>
    </source>
</evidence>
<evidence type="ECO:0000313" key="2">
    <source>
        <dbReference type="EMBL" id="CAK9215776.1"/>
    </source>
</evidence>
<dbReference type="PANTHER" id="PTHR37257:SF1">
    <property type="entry name" value="PROTEIN PLASTID TRANSCRIPTIONALLY ACTIVE 7"/>
    <property type="match status" value="1"/>
</dbReference>
<accession>A0ABP0U8X0</accession>
<proteinExistence type="predicted"/>
<feature type="chain" id="PRO_5046533868" evidence="1">
    <location>
        <begin position="17"/>
        <end position="248"/>
    </location>
</feature>
<feature type="signal peptide" evidence="1">
    <location>
        <begin position="1"/>
        <end position="16"/>
    </location>
</feature>
<protein>
    <submittedName>
        <fullName evidence="2">Uncharacterized protein</fullName>
    </submittedName>
</protein>
<keyword evidence="3" id="KW-1185">Reference proteome</keyword>
<evidence type="ECO:0000256" key="1">
    <source>
        <dbReference type="SAM" id="SignalP"/>
    </source>
</evidence>
<reference evidence="2" key="1">
    <citation type="submission" date="2024-02" db="EMBL/GenBank/DDBJ databases">
        <authorList>
            <consortium name="ELIXIR-Norway"/>
            <consortium name="Elixir Norway"/>
        </authorList>
    </citation>
    <scope>NUCLEOTIDE SEQUENCE</scope>
</reference>
<dbReference type="PANTHER" id="PTHR37257">
    <property type="entry name" value="PROTEIN PLASTID TRANSCRIPTIONALLY ACTIVE 7"/>
    <property type="match status" value="1"/>
</dbReference>
<dbReference type="EMBL" id="OZ019894">
    <property type="protein sequence ID" value="CAK9215776.1"/>
    <property type="molecule type" value="Genomic_DNA"/>
</dbReference>
<organism evidence="2 3">
    <name type="scientific">Sphagnum troendelagicum</name>
    <dbReference type="NCBI Taxonomy" id="128251"/>
    <lineage>
        <taxon>Eukaryota</taxon>
        <taxon>Viridiplantae</taxon>
        <taxon>Streptophyta</taxon>
        <taxon>Embryophyta</taxon>
        <taxon>Bryophyta</taxon>
        <taxon>Sphagnophytina</taxon>
        <taxon>Sphagnopsida</taxon>
        <taxon>Sphagnales</taxon>
        <taxon>Sphagnaceae</taxon>
        <taxon>Sphagnum</taxon>
    </lineage>
</organism>
<dbReference type="Proteomes" id="UP001497512">
    <property type="component" value="Chromosome 2"/>
</dbReference>
<name>A0ABP0U8X0_9BRYO</name>
<keyword evidence="1" id="KW-0732">Signal</keyword>